<evidence type="ECO:0000313" key="10">
    <source>
        <dbReference type="EMBL" id="KAG8081008.1"/>
    </source>
</evidence>
<evidence type="ECO:0000256" key="6">
    <source>
        <dbReference type="ARBA" id="ARBA00023136"/>
    </source>
</evidence>
<dbReference type="AlphaFoldDB" id="A0A8J5TEV2"/>
<dbReference type="Proteomes" id="UP000729402">
    <property type="component" value="Unassembled WGS sequence"/>
</dbReference>
<feature type="transmembrane region" description="Helical" evidence="8">
    <location>
        <begin position="275"/>
        <end position="294"/>
    </location>
</feature>
<gene>
    <name evidence="10" type="ORF">GUJ93_ZPchr0007g4786</name>
</gene>
<proteinExistence type="predicted"/>
<reference evidence="10" key="1">
    <citation type="journal article" date="2021" name="bioRxiv">
        <title>Whole Genome Assembly and Annotation of Northern Wild Rice, Zizania palustris L., Supports a Whole Genome Duplication in the Zizania Genus.</title>
        <authorList>
            <person name="Haas M."/>
            <person name="Kono T."/>
            <person name="Macchietto M."/>
            <person name="Millas R."/>
            <person name="McGilp L."/>
            <person name="Shao M."/>
            <person name="Duquette J."/>
            <person name="Hirsch C.N."/>
            <person name="Kimball J."/>
        </authorList>
    </citation>
    <scope>NUCLEOTIDE SEQUENCE</scope>
    <source>
        <tissue evidence="10">Fresh leaf tissue</tissue>
    </source>
</reference>
<keyword evidence="11" id="KW-1185">Reference proteome</keyword>
<evidence type="ECO:0000313" key="11">
    <source>
        <dbReference type="Proteomes" id="UP000729402"/>
    </source>
</evidence>
<dbReference type="PANTHER" id="PTHR24186">
    <property type="entry name" value="PROTEIN PHOSPHATASE 1 REGULATORY SUBUNIT"/>
    <property type="match status" value="1"/>
</dbReference>
<accession>A0A8J5TEV2</accession>
<evidence type="ECO:0000256" key="1">
    <source>
        <dbReference type="ARBA" id="ARBA00004141"/>
    </source>
</evidence>
<keyword evidence="5" id="KW-0040">ANK repeat</keyword>
<evidence type="ECO:0000256" key="4">
    <source>
        <dbReference type="ARBA" id="ARBA00022989"/>
    </source>
</evidence>
<sequence>MSTSEMLSPSTRRLLARPVMRTEQSSVDSPSFQLSAANSRRSCWALLSRTRSTPTRIVLTASHAARVVRLPRSVGSISVGTERRIAAKARRSSRVLHFFALVRLDHIPDPSRLHVHLHKHFPFFIVGSEAKTSRPCKPPRAHRAPRSNASCAIPPALERAVRIAQLKQTPCEHAHVYAPKQSRIKSALTLLSLRDRRVDPCLLNGAGQSARSIVEEQVADGEMDTYLVYLWKELKKSEASRCKNQKLPSVATYQSLRSGRAASDNNKYFELSVETYTLVAALIATVTFAATFTMPGGYNQTSGTAIHADRVAFKIFVVSNTVAMCSSIVVVFCFIWAWRDPVKFKLDQLTWGHRLTVVACLAMIVSLMTSVFLTVLPSARWPAYLVITIGPSGPVLRPSSSSY</sequence>
<feature type="transmembrane region" description="Helical" evidence="8">
    <location>
        <begin position="351"/>
        <end position="376"/>
    </location>
</feature>
<dbReference type="EMBL" id="JAAALK010000282">
    <property type="protein sequence ID" value="KAG8081008.1"/>
    <property type="molecule type" value="Genomic_DNA"/>
</dbReference>
<keyword evidence="2 8" id="KW-0812">Transmembrane</keyword>
<organism evidence="10 11">
    <name type="scientific">Zizania palustris</name>
    <name type="common">Northern wild rice</name>
    <dbReference type="NCBI Taxonomy" id="103762"/>
    <lineage>
        <taxon>Eukaryota</taxon>
        <taxon>Viridiplantae</taxon>
        <taxon>Streptophyta</taxon>
        <taxon>Embryophyta</taxon>
        <taxon>Tracheophyta</taxon>
        <taxon>Spermatophyta</taxon>
        <taxon>Magnoliopsida</taxon>
        <taxon>Liliopsida</taxon>
        <taxon>Poales</taxon>
        <taxon>Poaceae</taxon>
        <taxon>BOP clade</taxon>
        <taxon>Oryzoideae</taxon>
        <taxon>Oryzeae</taxon>
        <taxon>Zizaniinae</taxon>
        <taxon>Zizania</taxon>
    </lineage>
</organism>
<feature type="domain" description="PGG" evidence="9">
    <location>
        <begin position="270"/>
        <end position="373"/>
    </location>
</feature>
<dbReference type="Pfam" id="PF13962">
    <property type="entry name" value="PGG"/>
    <property type="match status" value="1"/>
</dbReference>
<feature type="transmembrane region" description="Helical" evidence="8">
    <location>
        <begin position="315"/>
        <end position="339"/>
    </location>
</feature>
<comment type="subcellular location">
    <subcellularLocation>
        <location evidence="1">Membrane</location>
        <topology evidence="1">Multi-pass membrane protein</topology>
    </subcellularLocation>
</comment>
<dbReference type="GO" id="GO:0005886">
    <property type="term" value="C:plasma membrane"/>
    <property type="evidence" value="ECO:0007669"/>
    <property type="project" value="TreeGrafter"/>
</dbReference>
<evidence type="ECO:0000256" key="5">
    <source>
        <dbReference type="ARBA" id="ARBA00023043"/>
    </source>
</evidence>
<name>A0A8J5TEV2_ZIZPA</name>
<evidence type="ECO:0000256" key="2">
    <source>
        <dbReference type="ARBA" id="ARBA00022692"/>
    </source>
</evidence>
<evidence type="ECO:0000256" key="3">
    <source>
        <dbReference type="ARBA" id="ARBA00022737"/>
    </source>
</evidence>
<evidence type="ECO:0000259" key="9">
    <source>
        <dbReference type="Pfam" id="PF13962"/>
    </source>
</evidence>
<keyword evidence="4 8" id="KW-1133">Transmembrane helix</keyword>
<protein>
    <recommendedName>
        <fullName evidence="9">PGG domain-containing protein</fullName>
    </recommendedName>
</protein>
<evidence type="ECO:0000256" key="7">
    <source>
        <dbReference type="SAM" id="MobiDB-lite"/>
    </source>
</evidence>
<dbReference type="InterPro" id="IPR026961">
    <property type="entry name" value="PGG_dom"/>
</dbReference>
<keyword evidence="3" id="KW-0677">Repeat</keyword>
<evidence type="ECO:0000256" key="8">
    <source>
        <dbReference type="SAM" id="Phobius"/>
    </source>
</evidence>
<dbReference type="PANTHER" id="PTHR24186:SF50">
    <property type="entry name" value="ANKYRIN REPEAT-CONTAINING PROTEIN ITN1-LIKE ISOFORM X1"/>
    <property type="match status" value="1"/>
</dbReference>
<keyword evidence="6 8" id="KW-0472">Membrane</keyword>
<comment type="caution">
    <text evidence="10">The sequence shown here is derived from an EMBL/GenBank/DDBJ whole genome shotgun (WGS) entry which is preliminary data.</text>
</comment>
<feature type="region of interest" description="Disordered" evidence="7">
    <location>
        <begin position="1"/>
        <end position="22"/>
    </location>
</feature>
<reference evidence="10" key="2">
    <citation type="submission" date="2021-02" db="EMBL/GenBank/DDBJ databases">
        <authorList>
            <person name="Kimball J.A."/>
            <person name="Haas M.W."/>
            <person name="Macchietto M."/>
            <person name="Kono T."/>
            <person name="Duquette J."/>
            <person name="Shao M."/>
        </authorList>
    </citation>
    <scope>NUCLEOTIDE SEQUENCE</scope>
    <source>
        <tissue evidence="10">Fresh leaf tissue</tissue>
    </source>
</reference>
<dbReference type="OrthoDB" id="10040922at2759"/>
<feature type="compositionally biased region" description="Polar residues" evidence="7">
    <location>
        <begin position="1"/>
        <end position="11"/>
    </location>
</feature>